<accession>A0A329Y8Y5</accession>
<dbReference type="OrthoDB" id="7306312at2"/>
<name>A0A329Y8Y5_RHITR</name>
<dbReference type="EMBL" id="QMKK01000042">
    <property type="protein sequence ID" value="RAX40291.1"/>
    <property type="molecule type" value="Genomic_DNA"/>
</dbReference>
<comment type="caution">
    <text evidence="1">The sequence shown here is derived from an EMBL/GenBank/DDBJ whole genome shotgun (WGS) entry which is preliminary data.</text>
</comment>
<dbReference type="Proteomes" id="UP000251205">
    <property type="component" value="Unassembled WGS sequence"/>
</dbReference>
<reference evidence="1 2" key="1">
    <citation type="submission" date="2018-06" db="EMBL/GenBank/DDBJ databases">
        <title>Whole Genome Sequence of an efficient microsymbiont, Rhizobium tropici.</title>
        <authorList>
            <person name="Srinivasan R."/>
            <person name="Singh H.V."/>
            <person name="Srivastava R."/>
            <person name="Kumari B."/>
            <person name="Radhakrishna A."/>
        </authorList>
    </citation>
    <scope>NUCLEOTIDE SEQUENCE [LARGE SCALE GENOMIC DNA]</scope>
    <source>
        <strain evidence="1 2">IGFRI Rhizo-19</strain>
    </source>
</reference>
<evidence type="ECO:0000313" key="1">
    <source>
        <dbReference type="EMBL" id="RAX40291.1"/>
    </source>
</evidence>
<dbReference type="AlphaFoldDB" id="A0A329Y8Y5"/>
<organism evidence="1 2">
    <name type="scientific">Rhizobium tropici</name>
    <dbReference type="NCBI Taxonomy" id="398"/>
    <lineage>
        <taxon>Bacteria</taxon>
        <taxon>Pseudomonadati</taxon>
        <taxon>Pseudomonadota</taxon>
        <taxon>Alphaproteobacteria</taxon>
        <taxon>Hyphomicrobiales</taxon>
        <taxon>Rhizobiaceae</taxon>
        <taxon>Rhizobium/Agrobacterium group</taxon>
        <taxon>Rhizobium</taxon>
    </lineage>
</organism>
<gene>
    <name evidence="1" type="ORF">DQ393_16835</name>
</gene>
<evidence type="ECO:0000313" key="2">
    <source>
        <dbReference type="Proteomes" id="UP000251205"/>
    </source>
</evidence>
<proteinExistence type="predicted"/>
<dbReference type="RefSeq" id="WP_112342895.1">
    <property type="nucleotide sequence ID" value="NZ_QMKK01000042.1"/>
</dbReference>
<protein>
    <submittedName>
        <fullName evidence="1">Uncharacterized protein</fullName>
    </submittedName>
</protein>
<sequence>MADSDNSRTLSTVTHGDFHSFVAASFPTHPELAARLTGPLDIQNDDLAFAIWKQWCAARHRLIESCLRQQGLEQRLFEMVGTPSDAREAWKAADREIGYSEALQEEEHAAAIEDELAERLWDTPAESILGATVKLDAMLFRWQPSASSDEYPWAQLRSVIADLLKIDAEISSRGSVRRQVTAAMQGALHGV</sequence>